<evidence type="ECO:0000259" key="1">
    <source>
        <dbReference type="Pfam" id="PF13358"/>
    </source>
</evidence>
<feature type="domain" description="Tc1-like transposase DDE" evidence="1">
    <location>
        <begin position="64"/>
        <end position="208"/>
    </location>
</feature>
<dbReference type="PANTHER" id="PTHR23022">
    <property type="entry name" value="TRANSPOSABLE ELEMENT-RELATED"/>
    <property type="match status" value="1"/>
</dbReference>
<dbReference type="InterPro" id="IPR038717">
    <property type="entry name" value="Tc1-like_DDE_dom"/>
</dbReference>
<keyword evidence="3" id="KW-1185">Reference proteome</keyword>
<gene>
    <name evidence="2" type="ORF">FSP39_013671</name>
</gene>
<accession>A0AA88YL21</accession>
<dbReference type="PANTHER" id="PTHR23022:SF135">
    <property type="entry name" value="SI:DKEY-77F5.3"/>
    <property type="match status" value="1"/>
</dbReference>
<dbReference type="Proteomes" id="UP001186944">
    <property type="component" value="Unassembled WGS sequence"/>
</dbReference>
<dbReference type="InterPro" id="IPR036397">
    <property type="entry name" value="RNaseH_sf"/>
</dbReference>
<dbReference type="GO" id="GO:0003676">
    <property type="term" value="F:nucleic acid binding"/>
    <property type="evidence" value="ECO:0007669"/>
    <property type="project" value="InterPro"/>
</dbReference>
<dbReference type="EMBL" id="VSWD01000002">
    <property type="protein sequence ID" value="KAK3107394.1"/>
    <property type="molecule type" value="Genomic_DNA"/>
</dbReference>
<comment type="caution">
    <text evidence="2">The sequence shown here is derived from an EMBL/GenBank/DDBJ whole genome shotgun (WGS) entry which is preliminary data.</text>
</comment>
<proteinExistence type="predicted"/>
<name>A0AA88YL21_PINIB</name>
<organism evidence="2 3">
    <name type="scientific">Pinctada imbricata</name>
    <name type="common">Atlantic pearl-oyster</name>
    <name type="synonym">Pinctada martensii</name>
    <dbReference type="NCBI Taxonomy" id="66713"/>
    <lineage>
        <taxon>Eukaryota</taxon>
        <taxon>Metazoa</taxon>
        <taxon>Spiralia</taxon>
        <taxon>Lophotrochozoa</taxon>
        <taxon>Mollusca</taxon>
        <taxon>Bivalvia</taxon>
        <taxon>Autobranchia</taxon>
        <taxon>Pteriomorphia</taxon>
        <taxon>Pterioida</taxon>
        <taxon>Pterioidea</taxon>
        <taxon>Pteriidae</taxon>
        <taxon>Pinctada</taxon>
    </lineage>
</organism>
<dbReference type="Gene3D" id="3.30.420.10">
    <property type="entry name" value="Ribonuclease H-like superfamily/Ribonuclease H"/>
    <property type="match status" value="1"/>
</dbReference>
<reference evidence="2" key="1">
    <citation type="submission" date="2019-08" db="EMBL/GenBank/DDBJ databases">
        <title>The improved chromosome-level genome for the pearl oyster Pinctada fucata martensii using PacBio sequencing and Hi-C.</title>
        <authorList>
            <person name="Zheng Z."/>
        </authorList>
    </citation>
    <scope>NUCLEOTIDE SEQUENCE</scope>
    <source>
        <strain evidence="2">ZZ-2019</strain>
        <tissue evidence="2">Adductor muscle</tissue>
    </source>
</reference>
<sequence length="293" mass="33879">MRRLLRDNGTVVSKATTRKLISASGLTGAKPRYCQLVRDANKEKRVSFCESLIQANDTLDNEIFTEECTVQLHNNKVVVYRLQDASAPYVPKPKHPLKIHVWAGICKRGATQIVLFEGIMRKEFFVSEILENTLLPFIRQKFPDNPRFQQDNDPKHKSKLATEFLVENNIVWWRDWPSESCDLNPIEMVWNELKASVSKKNPRNKDELVSAITEFWGKTMTKDKCTKYTDHIYKVVPVCVFVNGKPTCDLPKRIFEEPSLGKSISYFNEKLNTVLEMYQKAIRLTSRIDVSHV</sequence>
<protein>
    <recommendedName>
        <fullName evidence="1">Tc1-like transposase DDE domain-containing protein</fullName>
    </recommendedName>
</protein>
<evidence type="ECO:0000313" key="3">
    <source>
        <dbReference type="Proteomes" id="UP001186944"/>
    </source>
</evidence>
<evidence type="ECO:0000313" key="2">
    <source>
        <dbReference type="EMBL" id="KAK3107394.1"/>
    </source>
</evidence>
<dbReference type="InterPro" id="IPR052338">
    <property type="entry name" value="Transposase_5"/>
</dbReference>
<dbReference type="Pfam" id="PF13358">
    <property type="entry name" value="DDE_3"/>
    <property type="match status" value="1"/>
</dbReference>
<dbReference type="AlphaFoldDB" id="A0AA88YL21"/>